<keyword evidence="3" id="KW-1185">Reference proteome</keyword>
<evidence type="ECO:0000313" key="3">
    <source>
        <dbReference type="Proteomes" id="UP000218677"/>
    </source>
</evidence>
<evidence type="ECO:0008006" key="4">
    <source>
        <dbReference type="Google" id="ProtNLM"/>
    </source>
</evidence>
<comment type="caution">
    <text evidence="2">The sequence shown here is derived from an EMBL/GenBank/DDBJ whole genome shotgun (WGS) entry which is preliminary data.</text>
</comment>
<proteinExistence type="predicted"/>
<evidence type="ECO:0000256" key="1">
    <source>
        <dbReference type="SAM" id="MobiDB-lite"/>
    </source>
</evidence>
<accession>A0A2A4HH27</accession>
<name>A0A2A4HH27_9GAMM</name>
<dbReference type="OrthoDB" id="6169439at2"/>
<reference evidence="3" key="1">
    <citation type="submission" date="2017-09" db="EMBL/GenBank/DDBJ databases">
        <authorList>
            <person name="Cho G.-S."/>
            <person name="Oguntoyinbo F.A."/>
            <person name="Cnockaert M."/>
            <person name="Kabisch J."/>
            <person name="Neve H."/>
            <person name="Bockelmann W."/>
            <person name="Wenning M."/>
            <person name="Franz C.M."/>
            <person name="Vandamme P."/>
        </authorList>
    </citation>
    <scope>NUCLEOTIDE SEQUENCE [LARGE SCALE GENOMIC DNA]</scope>
    <source>
        <strain evidence="3">MBT G8648</strain>
    </source>
</reference>
<dbReference type="Proteomes" id="UP000218677">
    <property type="component" value="Unassembled WGS sequence"/>
</dbReference>
<dbReference type="InterPro" id="IPR019110">
    <property type="entry name" value="Uncharacterised_RAQPRD"/>
</dbReference>
<dbReference type="EMBL" id="NWUX01000032">
    <property type="protein sequence ID" value="PCF93707.1"/>
    <property type="molecule type" value="Genomic_DNA"/>
</dbReference>
<sequence>MRRLWFPAALHPGGRQDDGNASQRMDCLAMTLRCLSRALSPLLLTLLTAQFGTAYAAERDGVRDEIARQDLALIQDQLAQIQRIVDRLEGRVGEFDPHTTRVFLDVPRLRRDLEAVAEGIDDVLEPPRLPPRQPAPLAGDYLRERY</sequence>
<dbReference type="AlphaFoldDB" id="A0A2A4HH27"/>
<dbReference type="Pfam" id="PF09686">
    <property type="entry name" value="Plasmid_RAQPRD"/>
    <property type="match status" value="1"/>
</dbReference>
<gene>
    <name evidence="2" type="ORF">CPA45_21050</name>
</gene>
<protein>
    <recommendedName>
        <fullName evidence="4">Raqprd family integrative conjugative element protein</fullName>
    </recommendedName>
</protein>
<organism evidence="2 3">
    <name type="scientific">Vreelandella nigrificans</name>
    <dbReference type="NCBI Taxonomy" id="2042704"/>
    <lineage>
        <taxon>Bacteria</taxon>
        <taxon>Pseudomonadati</taxon>
        <taxon>Pseudomonadota</taxon>
        <taxon>Gammaproteobacteria</taxon>
        <taxon>Oceanospirillales</taxon>
        <taxon>Halomonadaceae</taxon>
        <taxon>Vreelandella</taxon>
    </lineage>
</organism>
<evidence type="ECO:0000313" key="2">
    <source>
        <dbReference type="EMBL" id="PCF93707.1"/>
    </source>
</evidence>
<feature type="region of interest" description="Disordered" evidence="1">
    <location>
        <begin position="125"/>
        <end position="146"/>
    </location>
</feature>